<dbReference type="STRING" id="1499967.U27_05965"/>
<comment type="subcellular location">
    <subcellularLocation>
        <location evidence="9">Cell membrane</location>
        <topology evidence="9">Single-pass membrane protein</topology>
    </subcellularLocation>
    <subcellularLocation>
        <location evidence="1">Membrane</location>
    </subcellularLocation>
</comment>
<dbReference type="PANTHER" id="PTHR33910:SF1">
    <property type="entry name" value="PROTEIN TRANSLOCASE SUBUNIT SECE"/>
    <property type="match status" value="1"/>
</dbReference>
<comment type="subunit">
    <text evidence="9">Component of the Sec protein translocase complex. Heterotrimer consisting of SecY, SecE and SecG subunits. The heterotrimers can form oligomers, although 1 heterotrimer is thought to be able to translocate proteins. Interacts with the ribosome. Interacts with SecDF, and other proteins may be involved. Interacts with SecA.</text>
</comment>
<feature type="transmembrane region" description="Helical" evidence="9">
    <location>
        <begin position="26"/>
        <end position="52"/>
    </location>
</feature>
<keyword evidence="8 9" id="KW-0472">Membrane</keyword>
<dbReference type="eggNOG" id="COG0690">
    <property type="taxonomic scope" value="Bacteria"/>
</dbReference>
<dbReference type="InterPro" id="IPR038379">
    <property type="entry name" value="SecE_sf"/>
</dbReference>
<dbReference type="GO" id="GO:0008320">
    <property type="term" value="F:protein transmembrane transporter activity"/>
    <property type="evidence" value="ECO:0007669"/>
    <property type="project" value="UniProtKB-UniRule"/>
</dbReference>
<sequence length="64" mass="7276">MRRLLQFLKEARLELKKVSWPTRKELVSSTTLVIVVSVLFGVFLGILDLLFFQSVYGLIAMFGG</sequence>
<organism evidence="10">
    <name type="scientific">Vecturithrix granuli</name>
    <dbReference type="NCBI Taxonomy" id="1499967"/>
    <lineage>
        <taxon>Bacteria</taxon>
        <taxon>Candidatus Moduliflexota</taxon>
        <taxon>Candidatus Vecturitrichia</taxon>
        <taxon>Candidatus Vecturitrichales</taxon>
        <taxon>Candidatus Vecturitrichaceae</taxon>
        <taxon>Candidatus Vecturithrix</taxon>
    </lineage>
</organism>
<dbReference type="Proteomes" id="UP000030661">
    <property type="component" value="Unassembled WGS sequence"/>
</dbReference>
<dbReference type="PANTHER" id="PTHR33910">
    <property type="entry name" value="PROTEIN TRANSLOCASE SUBUNIT SECE"/>
    <property type="match status" value="1"/>
</dbReference>
<protein>
    <recommendedName>
        <fullName evidence="9">Protein translocase subunit SecE</fullName>
    </recommendedName>
</protein>
<dbReference type="EMBL" id="DF820469">
    <property type="protein sequence ID" value="GAK58989.1"/>
    <property type="molecule type" value="Genomic_DNA"/>
</dbReference>
<evidence type="ECO:0000313" key="11">
    <source>
        <dbReference type="Proteomes" id="UP000030661"/>
    </source>
</evidence>
<keyword evidence="2 9" id="KW-0813">Transport</keyword>
<dbReference type="Gene3D" id="1.20.5.1030">
    <property type="entry name" value="Preprotein translocase secy subunit"/>
    <property type="match status" value="1"/>
</dbReference>
<evidence type="ECO:0000256" key="6">
    <source>
        <dbReference type="ARBA" id="ARBA00022989"/>
    </source>
</evidence>
<accession>A0A081C334</accession>
<evidence type="ECO:0000256" key="4">
    <source>
        <dbReference type="ARBA" id="ARBA00022692"/>
    </source>
</evidence>
<reference evidence="10" key="1">
    <citation type="journal article" date="2015" name="PeerJ">
        <title>First genomic representation of candidate bacterial phylum KSB3 points to enhanced environmental sensing as a trigger of wastewater bulking.</title>
        <authorList>
            <person name="Sekiguchi Y."/>
            <person name="Ohashi A."/>
            <person name="Parks D.H."/>
            <person name="Yamauchi T."/>
            <person name="Tyson G.W."/>
            <person name="Hugenholtz P."/>
        </authorList>
    </citation>
    <scope>NUCLEOTIDE SEQUENCE [LARGE SCALE GENOMIC DNA]</scope>
</reference>
<evidence type="ECO:0000256" key="5">
    <source>
        <dbReference type="ARBA" id="ARBA00022927"/>
    </source>
</evidence>
<comment type="similarity">
    <text evidence="9">Belongs to the SecE/SEC61-gamma family.</text>
</comment>
<dbReference type="GO" id="GO:0065002">
    <property type="term" value="P:intracellular protein transmembrane transport"/>
    <property type="evidence" value="ECO:0007669"/>
    <property type="project" value="UniProtKB-UniRule"/>
</dbReference>
<gene>
    <name evidence="9" type="primary">secE</name>
    <name evidence="10" type="ORF">U27_05965</name>
</gene>
<dbReference type="InterPro" id="IPR001901">
    <property type="entry name" value="Translocase_SecE/Sec61-g"/>
</dbReference>
<keyword evidence="6 9" id="KW-1133">Transmembrane helix</keyword>
<evidence type="ECO:0000256" key="8">
    <source>
        <dbReference type="ARBA" id="ARBA00023136"/>
    </source>
</evidence>
<keyword evidence="3 9" id="KW-1003">Cell membrane</keyword>
<evidence type="ECO:0000256" key="1">
    <source>
        <dbReference type="ARBA" id="ARBA00004370"/>
    </source>
</evidence>
<dbReference type="InterPro" id="IPR005807">
    <property type="entry name" value="SecE_bac"/>
</dbReference>
<dbReference type="GO" id="GO:0005886">
    <property type="term" value="C:plasma membrane"/>
    <property type="evidence" value="ECO:0007669"/>
    <property type="project" value="UniProtKB-SubCell"/>
</dbReference>
<keyword evidence="5 9" id="KW-0653">Protein transport</keyword>
<dbReference type="PROSITE" id="PS01067">
    <property type="entry name" value="SECE_SEC61G"/>
    <property type="match status" value="1"/>
</dbReference>
<dbReference type="HAMAP" id="MF_00422">
    <property type="entry name" value="SecE"/>
    <property type="match status" value="1"/>
</dbReference>
<dbReference type="AlphaFoldDB" id="A0A081C334"/>
<keyword evidence="11" id="KW-1185">Reference proteome</keyword>
<evidence type="ECO:0000256" key="9">
    <source>
        <dbReference type="HAMAP-Rule" id="MF_00422"/>
    </source>
</evidence>
<keyword evidence="7 9" id="KW-0811">Translocation</keyword>
<evidence type="ECO:0000313" key="10">
    <source>
        <dbReference type="EMBL" id="GAK58989.1"/>
    </source>
</evidence>
<dbReference type="HOGENOM" id="CLU_113663_8_0_0"/>
<comment type="function">
    <text evidence="9">Essential subunit of the Sec protein translocation channel SecYEG. Clamps together the 2 halves of SecY. May contact the channel plug during translocation.</text>
</comment>
<dbReference type="GO" id="GO:0009306">
    <property type="term" value="P:protein secretion"/>
    <property type="evidence" value="ECO:0007669"/>
    <property type="project" value="UniProtKB-UniRule"/>
</dbReference>
<evidence type="ECO:0000256" key="7">
    <source>
        <dbReference type="ARBA" id="ARBA00023010"/>
    </source>
</evidence>
<evidence type="ECO:0000256" key="2">
    <source>
        <dbReference type="ARBA" id="ARBA00022448"/>
    </source>
</evidence>
<keyword evidence="4 9" id="KW-0812">Transmembrane</keyword>
<evidence type="ECO:0000256" key="3">
    <source>
        <dbReference type="ARBA" id="ARBA00022475"/>
    </source>
</evidence>
<dbReference type="GO" id="GO:0043952">
    <property type="term" value="P:protein transport by the Sec complex"/>
    <property type="evidence" value="ECO:0007669"/>
    <property type="project" value="UniProtKB-UniRule"/>
</dbReference>
<dbReference type="Pfam" id="PF00584">
    <property type="entry name" value="SecE"/>
    <property type="match status" value="1"/>
</dbReference>
<name>A0A081C334_VECG1</name>
<dbReference type="NCBIfam" id="TIGR00964">
    <property type="entry name" value="secE_bact"/>
    <property type="match status" value="1"/>
</dbReference>
<dbReference type="GO" id="GO:0006605">
    <property type="term" value="P:protein targeting"/>
    <property type="evidence" value="ECO:0007669"/>
    <property type="project" value="UniProtKB-UniRule"/>
</dbReference>
<proteinExistence type="inferred from homology"/>